<organism evidence="2 3">
    <name type="scientific">Hymenobacter saemangeumensis</name>
    <dbReference type="NCBI Taxonomy" id="1084522"/>
    <lineage>
        <taxon>Bacteria</taxon>
        <taxon>Pseudomonadati</taxon>
        <taxon>Bacteroidota</taxon>
        <taxon>Cytophagia</taxon>
        <taxon>Cytophagales</taxon>
        <taxon>Hymenobacteraceae</taxon>
        <taxon>Hymenobacter</taxon>
    </lineage>
</organism>
<sequence length="420" mass="44938">MLIYFGMLSGCASVHIVSSALPETKKNLGYYYLPQKTIEAVVTVTATFERKYPLDQPYLLHYPSSKRHYKLAPKPDVLTAVKYGDDVSFAFRTDADPTKAFWLSTADDEDKAKDLNLLDLGYNPDGSHLLKSVSASLTPAGPQNAATALKIGVSIVTAAAKLAGVPALGGGVGKSRPPAWQFLPADSVVTVTKQYVLRKHSDLRAKENAIRTTTGAEVFYFDSSDLSLPAPAAPGQPLSKLEVWVVPATDAAKTQPFQTVLGQDFTKFGSSAADQPVGGSKAKGLFYRTPYVCDVVVKLVPVGTLTGPISTIAYRTSFPQLGAVALAPAVFSSKTGKQTTTIEFNLDNGGLTHYKVEKERSTAKLAEEAGTAATTLLNQAAAARDANSELQQLKDDNALLAERIKQLESQKKLQELQGAP</sequence>
<dbReference type="EMBL" id="BAABGZ010000070">
    <property type="protein sequence ID" value="GAA4363991.1"/>
    <property type="molecule type" value="Genomic_DNA"/>
</dbReference>
<reference evidence="3" key="1">
    <citation type="journal article" date="2019" name="Int. J. Syst. Evol. Microbiol.">
        <title>The Global Catalogue of Microorganisms (GCM) 10K type strain sequencing project: providing services to taxonomists for standard genome sequencing and annotation.</title>
        <authorList>
            <consortium name="The Broad Institute Genomics Platform"/>
            <consortium name="The Broad Institute Genome Sequencing Center for Infectious Disease"/>
            <person name="Wu L."/>
            <person name="Ma J."/>
        </authorList>
    </citation>
    <scope>NUCLEOTIDE SEQUENCE [LARGE SCALE GENOMIC DNA]</scope>
    <source>
        <strain evidence="3">JCM 17923</strain>
    </source>
</reference>
<accession>A0ABP8IN49</accession>
<protein>
    <recommendedName>
        <fullName evidence="4">DUF4831 family protein</fullName>
    </recommendedName>
</protein>
<evidence type="ECO:0000313" key="3">
    <source>
        <dbReference type="Proteomes" id="UP001501153"/>
    </source>
</evidence>
<evidence type="ECO:0008006" key="4">
    <source>
        <dbReference type="Google" id="ProtNLM"/>
    </source>
</evidence>
<gene>
    <name evidence="2" type="ORF">GCM10023185_33110</name>
</gene>
<feature type="coiled-coil region" evidence="1">
    <location>
        <begin position="376"/>
        <end position="417"/>
    </location>
</feature>
<comment type="caution">
    <text evidence="2">The sequence shown here is derived from an EMBL/GenBank/DDBJ whole genome shotgun (WGS) entry which is preliminary data.</text>
</comment>
<keyword evidence="1" id="KW-0175">Coiled coil</keyword>
<name>A0ABP8IN49_9BACT</name>
<proteinExistence type="predicted"/>
<evidence type="ECO:0000256" key="1">
    <source>
        <dbReference type="SAM" id="Coils"/>
    </source>
</evidence>
<dbReference type="Proteomes" id="UP001501153">
    <property type="component" value="Unassembled WGS sequence"/>
</dbReference>
<keyword evidence="3" id="KW-1185">Reference proteome</keyword>
<evidence type="ECO:0000313" key="2">
    <source>
        <dbReference type="EMBL" id="GAA4363991.1"/>
    </source>
</evidence>